<proteinExistence type="predicted"/>
<comment type="caution">
    <text evidence="1">The sequence shown here is derived from an EMBL/GenBank/DDBJ whole genome shotgun (WGS) entry which is preliminary data.</text>
</comment>
<dbReference type="SUPFAM" id="SSF81301">
    <property type="entry name" value="Nucleotidyltransferase"/>
    <property type="match status" value="1"/>
</dbReference>
<dbReference type="AlphaFoldDB" id="A0A8T4KX53"/>
<evidence type="ECO:0008006" key="3">
    <source>
        <dbReference type="Google" id="ProtNLM"/>
    </source>
</evidence>
<dbReference type="EMBL" id="JAGVWD010000035">
    <property type="protein sequence ID" value="MBS3057450.1"/>
    <property type="molecule type" value="Genomic_DNA"/>
</dbReference>
<dbReference type="Proteomes" id="UP000677687">
    <property type="component" value="Unassembled WGS sequence"/>
</dbReference>
<organism evidence="1 2">
    <name type="scientific">Candidatus Iainarchaeum sp</name>
    <dbReference type="NCBI Taxonomy" id="3101447"/>
    <lineage>
        <taxon>Archaea</taxon>
        <taxon>Candidatus Iainarchaeota</taxon>
        <taxon>Candidatus Iainarchaeia</taxon>
        <taxon>Candidatus Iainarchaeales</taxon>
        <taxon>Candidatus Iainarchaeaceae</taxon>
        <taxon>Candidatus Iainarchaeum</taxon>
    </lineage>
</organism>
<dbReference type="InterPro" id="IPR043519">
    <property type="entry name" value="NT_sf"/>
</dbReference>
<reference evidence="1" key="2">
    <citation type="submission" date="2021-05" db="EMBL/GenBank/DDBJ databases">
        <title>Protein family content uncovers lineage relationships and bacterial pathway maintenance mechanisms in DPANN archaea.</title>
        <authorList>
            <person name="Castelle C.J."/>
            <person name="Meheust R."/>
            <person name="Jaffe A.L."/>
            <person name="Seitz K."/>
            <person name="Gong X."/>
            <person name="Baker B.J."/>
            <person name="Banfield J.F."/>
        </authorList>
    </citation>
    <scope>NUCLEOTIDE SEQUENCE</scope>
    <source>
        <strain evidence="1">RIFCSPHIGHO2_01_FULL_AR10_44_11</strain>
    </source>
</reference>
<accession>A0A8T4KX53</accession>
<protein>
    <recommendedName>
        <fullName evidence="3">Nucleotidyltransferase family protein</fullName>
    </recommendedName>
</protein>
<reference evidence="1" key="1">
    <citation type="submission" date="2021-03" db="EMBL/GenBank/DDBJ databases">
        <authorList>
            <person name="Jaffe A."/>
        </authorList>
    </citation>
    <scope>NUCLEOTIDE SEQUENCE</scope>
    <source>
        <strain evidence="1">RIFCSPHIGHO2_01_FULL_AR10_44_11</strain>
    </source>
</reference>
<dbReference type="Gene3D" id="3.30.460.40">
    <property type="match status" value="1"/>
</dbReference>
<name>A0A8T4KX53_9ARCH</name>
<sequence>MPYWNELITEKSWEMLQELQKKKIKFVLIGGWAAWLYTKAQKSRDIDIIVDFEELSKLKQLFDLSKNERLHKYEFHMGEIDIDVYVGHFSKLSVPVEEAAKKTRRMEGFSVVEPEALLILKQGAELARKESEKGFKDRLDIMNLLLNAEIDFAEYNNMLQKYNIPHLKQRLVEIVQGFREGKYLDMNPAELKRSRQALLEKIKGAKK</sequence>
<evidence type="ECO:0000313" key="2">
    <source>
        <dbReference type="Proteomes" id="UP000677687"/>
    </source>
</evidence>
<evidence type="ECO:0000313" key="1">
    <source>
        <dbReference type="EMBL" id="MBS3057450.1"/>
    </source>
</evidence>
<gene>
    <name evidence="1" type="ORF">J4415_02370</name>
</gene>